<protein>
    <recommendedName>
        <fullName evidence="2">Prostaglandin F2-alpha receptor</fullName>
    </recommendedName>
    <alternativeName>
        <fullName evidence="12">Prostanoid FP receptor</fullName>
    </alternativeName>
</protein>
<dbReference type="GO" id="GO:0005886">
    <property type="term" value="C:plasma membrane"/>
    <property type="evidence" value="ECO:0007669"/>
    <property type="project" value="UniProtKB-SubCell"/>
</dbReference>
<keyword evidence="3" id="KW-1003">Cell membrane</keyword>
<feature type="transmembrane region" description="Helical" evidence="13">
    <location>
        <begin position="152"/>
        <end position="172"/>
    </location>
</feature>
<keyword evidence="6" id="KW-0297">G-protein coupled receptor</keyword>
<gene>
    <name evidence="16" type="primary">PTGFR</name>
</gene>
<keyword evidence="4 13" id="KW-0812">Transmembrane</keyword>
<feature type="domain" description="G-protein coupled receptors family 1 profile" evidence="14">
    <location>
        <begin position="43"/>
        <end position="306"/>
    </location>
</feature>
<evidence type="ECO:0000256" key="6">
    <source>
        <dbReference type="ARBA" id="ARBA00023040"/>
    </source>
</evidence>
<dbReference type="Pfam" id="PF00001">
    <property type="entry name" value="7tm_1"/>
    <property type="match status" value="1"/>
</dbReference>
<dbReference type="GO" id="GO:0006954">
    <property type="term" value="P:inflammatory response"/>
    <property type="evidence" value="ECO:0007669"/>
    <property type="project" value="TreeGrafter"/>
</dbReference>
<evidence type="ECO:0000256" key="3">
    <source>
        <dbReference type="ARBA" id="ARBA00022475"/>
    </source>
</evidence>
<evidence type="ECO:0000256" key="10">
    <source>
        <dbReference type="ARBA" id="ARBA00023180"/>
    </source>
</evidence>
<dbReference type="InterPro" id="IPR008365">
    <property type="entry name" value="Prostanoid_rcpt"/>
</dbReference>
<evidence type="ECO:0000256" key="8">
    <source>
        <dbReference type="ARBA" id="ARBA00023157"/>
    </source>
</evidence>
<dbReference type="RefSeq" id="XP_006831078.1">
    <property type="nucleotide sequence ID" value="XM_006831015.1"/>
</dbReference>
<evidence type="ECO:0000256" key="2">
    <source>
        <dbReference type="ARBA" id="ARBA00013486"/>
    </source>
</evidence>
<evidence type="ECO:0000256" key="7">
    <source>
        <dbReference type="ARBA" id="ARBA00023136"/>
    </source>
</evidence>
<reference evidence="16" key="1">
    <citation type="submission" date="2025-08" db="UniProtKB">
        <authorList>
            <consortium name="RefSeq"/>
        </authorList>
    </citation>
    <scope>IDENTIFICATION</scope>
    <source>
        <tissue evidence="16">Spleen</tissue>
    </source>
</reference>
<dbReference type="AlphaFoldDB" id="A0A9B0WFN4"/>
<evidence type="ECO:0000256" key="4">
    <source>
        <dbReference type="ARBA" id="ARBA00022692"/>
    </source>
</evidence>
<dbReference type="PROSITE" id="PS50262">
    <property type="entry name" value="G_PROTEIN_RECEP_F1_2"/>
    <property type="match status" value="1"/>
</dbReference>
<dbReference type="GeneID" id="102841374"/>
<evidence type="ECO:0000256" key="12">
    <source>
        <dbReference type="ARBA" id="ARBA00030154"/>
    </source>
</evidence>
<dbReference type="PRINTS" id="PR00855">
    <property type="entry name" value="PRSTNOIDFPR"/>
</dbReference>
<dbReference type="CTD" id="5737"/>
<keyword evidence="11" id="KW-0807">Transducer</keyword>
<feature type="transmembrane region" description="Helical" evidence="13">
    <location>
        <begin position="64"/>
        <end position="92"/>
    </location>
</feature>
<evidence type="ECO:0000256" key="5">
    <source>
        <dbReference type="ARBA" id="ARBA00022989"/>
    </source>
</evidence>
<evidence type="ECO:0000313" key="15">
    <source>
        <dbReference type="Proteomes" id="UP000504623"/>
    </source>
</evidence>
<name>A0A9B0WFN4_CHRAS</name>
<feature type="transmembrane region" description="Helical" evidence="13">
    <location>
        <begin position="200"/>
        <end position="228"/>
    </location>
</feature>
<dbReference type="Proteomes" id="UP000504623">
    <property type="component" value="Unplaced"/>
</dbReference>
<organism evidence="15 16">
    <name type="scientific">Chrysochloris asiatica</name>
    <name type="common">Cape golden mole</name>
    <dbReference type="NCBI Taxonomy" id="185453"/>
    <lineage>
        <taxon>Eukaryota</taxon>
        <taxon>Metazoa</taxon>
        <taxon>Chordata</taxon>
        <taxon>Craniata</taxon>
        <taxon>Vertebrata</taxon>
        <taxon>Euteleostomi</taxon>
        <taxon>Mammalia</taxon>
        <taxon>Eutheria</taxon>
        <taxon>Afrotheria</taxon>
        <taxon>Chrysochloridae</taxon>
        <taxon>Chrysochlorinae</taxon>
        <taxon>Chrysochloris</taxon>
    </lineage>
</organism>
<dbReference type="FunFam" id="1.20.1070.10:FF:000129">
    <property type="entry name" value="Prostaglandin F2-alpha receptor"/>
    <property type="match status" value="1"/>
</dbReference>
<dbReference type="GO" id="GO:0007189">
    <property type="term" value="P:adenylate cyclase-activating G protein-coupled receptor signaling pathway"/>
    <property type="evidence" value="ECO:0007669"/>
    <property type="project" value="TreeGrafter"/>
</dbReference>
<keyword evidence="9 16" id="KW-0675">Receptor</keyword>
<evidence type="ECO:0000256" key="13">
    <source>
        <dbReference type="SAM" id="Phobius"/>
    </source>
</evidence>
<evidence type="ECO:0000313" key="16">
    <source>
        <dbReference type="RefSeq" id="XP_006831078.1"/>
    </source>
</evidence>
<dbReference type="Gene3D" id="1.20.1070.10">
    <property type="entry name" value="Rhodopsin 7-helix transmembrane proteins"/>
    <property type="match status" value="1"/>
</dbReference>
<dbReference type="PRINTS" id="PR01788">
    <property type="entry name" value="PROSTANOIDR"/>
</dbReference>
<feature type="transmembrane region" description="Helical" evidence="13">
    <location>
        <begin position="287"/>
        <end position="309"/>
    </location>
</feature>
<dbReference type="GO" id="GO:0033993">
    <property type="term" value="P:response to lipid"/>
    <property type="evidence" value="ECO:0007669"/>
    <property type="project" value="UniProtKB-ARBA"/>
</dbReference>
<dbReference type="InterPro" id="IPR000141">
    <property type="entry name" value="PglndnF_rcpt"/>
</dbReference>
<dbReference type="InterPro" id="IPR017452">
    <property type="entry name" value="GPCR_Rhodpsn_7TM"/>
</dbReference>
<evidence type="ECO:0000256" key="1">
    <source>
        <dbReference type="ARBA" id="ARBA00004651"/>
    </source>
</evidence>
<keyword evidence="8" id="KW-1015">Disulfide bond</keyword>
<dbReference type="GO" id="GO:0007204">
    <property type="term" value="P:positive regulation of cytosolic calcium ion concentration"/>
    <property type="evidence" value="ECO:0007669"/>
    <property type="project" value="TreeGrafter"/>
</dbReference>
<proteinExistence type="predicted"/>
<feature type="transmembrane region" description="Helical" evidence="13">
    <location>
        <begin position="249"/>
        <end position="267"/>
    </location>
</feature>
<dbReference type="GO" id="GO:0004958">
    <property type="term" value="F:prostaglandin F receptor activity"/>
    <property type="evidence" value="ECO:0007669"/>
    <property type="project" value="InterPro"/>
</dbReference>
<dbReference type="InterPro" id="IPR000276">
    <property type="entry name" value="GPCR_Rhodpsn"/>
</dbReference>
<feature type="transmembrane region" description="Helical" evidence="13">
    <location>
        <begin position="30"/>
        <end position="52"/>
    </location>
</feature>
<accession>A0A9B0WFN4</accession>
<comment type="subcellular location">
    <subcellularLocation>
        <location evidence="1">Cell membrane</location>
        <topology evidence="1">Multi-pass membrane protein</topology>
    </subcellularLocation>
</comment>
<dbReference type="CDD" id="cd15145">
    <property type="entry name" value="7tmA_FP"/>
    <property type="match status" value="1"/>
</dbReference>
<dbReference type="PROSITE" id="PS00237">
    <property type="entry name" value="G_PROTEIN_RECEP_F1_1"/>
    <property type="match status" value="1"/>
</dbReference>
<feature type="transmembrane region" description="Helical" evidence="13">
    <location>
        <begin position="104"/>
        <end position="131"/>
    </location>
</feature>
<evidence type="ECO:0000259" key="14">
    <source>
        <dbReference type="PROSITE" id="PS50262"/>
    </source>
</evidence>
<evidence type="ECO:0000256" key="9">
    <source>
        <dbReference type="ARBA" id="ARBA00023170"/>
    </source>
</evidence>
<keyword evidence="7 13" id="KW-0472">Membrane</keyword>
<dbReference type="PANTHER" id="PTHR11866:SF4">
    <property type="entry name" value="PROSTAGLANDIN F2-ALPHA RECEPTOR"/>
    <property type="match status" value="1"/>
</dbReference>
<dbReference type="PANTHER" id="PTHR11866">
    <property type="entry name" value="G-PROTEIN COUPLED RECEPTOR FAMILY 1 MEMBER"/>
    <property type="match status" value="1"/>
</dbReference>
<dbReference type="SUPFAM" id="SSF81321">
    <property type="entry name" value="Family A G protein-coupled receptor-like"/>
    <property type="match status" value="1"/>
</dbReference>
<dbReference type="OrthoDB" id="5959154at2759"/>
<keyword evidence="10" id="KW-0325">Glycoprotein</keyword>
<keyword evidence="5 13" id="KW-1133">Transmembrane helix</keyword>
<evidence type="ECO:0000256" key="11">
    <source>
        <dbReference type="ARBA" id="ARBA00023224"/>
    </source>
</evidence>
<keyword evidence="15" id="KW-1185">Reference proteome</keyword>
<sequence length="368" mass="41492">MSMNNSKQPLSPPELLLNTTCQTTEKRLSVFFSVIFMTVGILSNSLAIAILLKAYQRFKQKSKASFLLLASGLVITDFFGHLINGTIAIFVYASNKDWIRFDQSNVLCSIFGICMVFYGLCPLFLGSVMAIERCIGVTKPIFHSTKITSKHVKMMLSGVCLFAIFIALLPILGLRDYTVQASRTWCFYKTEHINDWEDRFYLLLFSFLGLLALGASFLCNAITGIALLKMKYKRQQQQHRQGRSHHFEMVIQLLAIMCVSCICWSPFLVTMANIGINGNHSLETCEVILFALRMATWNQILDPWVYILLRKAVLKNVYKFARRCCGVQIINLPIWELSSIKNSLKVAAISESPLAEKVNAQAPSLIGQ</sequence>